<protein>
    <submittedName>
        <fullName evidence="1">Uncharacterized protein</fullName>
    </submittedName>
</protein>
<reference evidence="2" key="1">
    <citation type="journal article" date="2019" name="Int. J. Syst. Evol. Microbiol.">
        <title>The Global Catalogue of Microorganisms (GCM) 10K type strain sequencing project: providing services to taxonomists for standard genome sequencing and annotation.</title>
        <authorList>
            <consortium name="The Broad Institute Genomics Platform"/>
            <consortium name="The Broad Institute Genome Sequencing Center for Infectious Disease"/>
            <person name="Wu L."/>
            <person name="Ma J."/>
        </authorList>
    </citation>
    <scope>NUCLEOTIDE SEQUENCE [LARGE SCALE GENOMIC DNA]</scope>
    <source>
        <strain evidence="2">CCUG 49584</strain>
    </source>
</reference>
<evidence type="ECO:0000313" key="2">
    <source>
        <dbReference type="Proteomes" id="UP001597263"/>
    </source>
</evidence>
<comment type="caution">
    <text evidence="1">The sequence shown here is derived from an EMBL/GenBank/DDBJ whole genome shotgun (WGS) entry which is preliminary data.</text>
</comment>
<evidence type="ECO:0000313" key="1">
    <source>
        <dbReference type="EMBL" id="MFD1228675.1"/>
    </source>
</evidence>
<sequence>MKQINSPVIHSFRRRLLEKWIEDAIALLDQFDGDADFEECDADYEDEREEPRYIVGGAGV</sequence>
<keyword evidence="2" id="KW-1185">Reference proteome</keyword>
<gene>
    <name evidence="1" type="ORF">ACFQ35_16145</name>
</gene>
<organism evidence="1 2">
    <name type="scientific">Pseudochrobactrum kiredjianiae</name>
    <dbReference type="NCBI Taxonomy" id="386305"/>
    <lineage>
        <taxon>Bacteria</taxon>
        <taxon>Pseudomonadati</taxon>
        <taxon>Pseudomonadota</taxon>
        <taxon>Alphaproteobacteria</taxon>
        <taxon>Hyphomicrobiales</taxon>
        <taxon>Brucellaceae</taxon>
        <taxon>Pseudochrobactrum</taxon>
    </lineage>
</organism>
<dbReference type="RefSeq" id="WP_289385394.1">
    <property type="nucleotide sequence ID" value="NZ_JAUCBM010000001.1"/>
</dbReference>
<dbReference type="EMBL" id="JBHTMA010000040">
    <property type="protein sequence ID" value="MFD1228675.1"/>
    <property type="molecule type" value="Genomic_DNA"/>
</dbReference>
<dbReference type="Proteomes" id="UP001597263">
    <property type="component" value="Unassembled WGS sequence"/>
</dbReference>
<proteinExistence type="predicted"/>
<name>A0ABW3VA36_9HYPH</name>
<accession>A0ABW3VA36</accession>